<sequence length="320" mass="33514">MTNSGATLTTDDVLAGRDLRGKRVLITGTSAGLGVETARALVAHGAEVVGAARDLDKAERATQAVRAAATAGGGGFSLVALDLASLASVRACADSLLADARPFDIIIANAGVMAPPFGRTAEGFETQFGTNHLGHFVLINRIAGLLGPGGRLVNLASAGHRFADVDLDDPNFERDAYDPWVGYGRSKTANVLFAVEFDRRHRARGVRAAAVHPGGIRTELLRHMTPAEEEALISSINAGHAAAGMPPFVFKSIPQGAATSVWAAVVAEAEAIGGRYCEDCHVAEIQDGEGIRGGVRPYALDPDRARALWAKSEELVGERF</sequence>
<dbReference type="PRINTS" id="PR00081">
    <property type="entry name" value="GDHRDH"/>
</dbReference>
<protein>
    <recommendedName>
        <fullName evidence="3">Probable oxidoreductase</fullName>
    </recommendedName>
</protein>
<dbReference type="InterPro" id="IPR002347">
    <property type="entry name" value="SDR_fam"/>
</dbReference>
<proteinExistence type="inferred from homology"/>
<dbReference type="EMBL" id="MKIO01000042">
    <property type="protein sequence ID" value="OLP52797.1"/>
    <property type="molecule type" value="Genomic_DNA"/>
</dbReference>
<dbReference type="Proteomes" id="UP000186143">
    <property type="component" value="Unassembled WGS sequence"/>
</dbReference>
<evidence type="ECO:0000256" key="2">
    <source>
        <dbReference type="ARBA" id="ARBA00023002"/>
    </source>
</evidence>
<dbReference type="PANTHER" id="PTHR24320:SF272">
    <property type="entry name" value="NAD(P)-BINDING ROSSMANN-FOLD SUPERFAMILY PROTEIN"/>
    <property type="match status" value="1"/>
</dbReference>
<gene>
    <name evidence="4" type="ORF">BJF92_07380</name>
</gene>
<evidence type="ECO:0000313" key="5">
    <source>
        <dbReference type="Proteomes" id="UP000186143"/>
    </source>
</evidence>
<dbReference type="InterPro" id="IPR036291">
    <property type="entry name" value="NAD(P)-bd_dom_sf"/>
</dbReference>
<comment type="caution">
    <text evidence="4">The sequence shown here is derived from an EMBL/GenBank/DDBJ whole genome shotgun (WGS) entry which is preliminary data.</text>
</comment>
<dbReference type="Gene3D" id="3.40.50.720">
    <property type="entry name" value="NAD(P)-binding Rossmann-like Domain"/>
    <property type="match status" value="1"/>
</dbReference>
<dbReference type="FunFam" id="3.40.50.720:FF:000594">
    <property type="entry name" value="Short-chain oxidoreductase"/>
    <property type="match status" value="1"/>
</dbReference>
<dbReference type="GO" id="GO:0016491">
    <property type="term" value="F:oxidoreductase activity"/>
    <property type="evidence" value="ECO:0007669"/>
    <property type="project" value="UniProtKB-KW"/>
</dbReference>
<dbReference type="STRING" id="1672749.BJF92_07380"/>
<dbReference type="OrthoDB" id="109589at2"/>
<evidence type="ECO:0000313" key="4">
    <source>
        <dbReference type="EMBL" id="OLP52797.1"/>
    </source>
</evidence>
<dbReference type="AlphaFoldDB" id="A0A1Q9AD35"/>
<comment type="similarity">
    <text evidence="1">Belongs to the short-chain dehydrogenases/reductases (SDR) family.</text>
</comment>
<keyword evidence="2" id="KW-0560">Oxidoreductase</keyword>
<organism evidence="4 5">
    <name type="scientific">Xaviernesmea rhizosphaerae</name>
    <dbReference type="NCBI Taxonomy" id="1672749"/>
    <lineage>
        <taxon>Bacteria</taxon>
        <taxon>Pseudomonadati</taxon>
        <taxon>Pseudomonadota</taxon>
        <taxon>Alphaproteobacteria</taxon>
        <taxon>Hyphomicrobiales</taxon>
        <taxon>Rhizobiaceae</taxon>
        <taxon>Rhizobium/Agrobacterium group</taxon>
        <taxon>Xaviernesmea</taxon>
    </lineage>
</organism>
<dbReference type="Pfam" id="PF00106">
    <property type="entry name" value="adh_short"/>
    <property type="match status" value="1"/>
</dbReference>
<name>A0A1Q9AD35_9HYPH</name>
<dbReference type="PANTHER" id="PTHR24320">
    <property type="entry name" value="RETINOL DEHYDROGENASE"/>
    <property type="match status" value="1"/>
</dbReference>
<evidence type="ECO:0000256" key="1">
    <source>
        <dbReference type="ARBA" id="ARBA00006484"/>
    </source>
</evidence>
<dbReference type="RefSeq" id="WP_075637072.1">
    <property type="nucleotide sequence ID" value="NZ_MKIO01000042.1"/>
</dbReference>
<reference evidence="4 5" key="1">
    <citation type="submission" date="2016-09" db="EMBL/GenBank/DDBJ databases">
        <title>Rhizobium sp. nov., a novel species isolated from the rice rhizosphere.</title>
        <authorList>
            <person name="Zhao J."/>
            <person name="Zhang X."/>
        </authorList>
    </citation>
    <scope>NUCLEOTIDE SEQUENCE [LARGE SCALE GENOMIC DNA]</scope>
    <source>
        <strain evidence="4 5">MH17</strain>
    </source>
</reference>
<evidence type="ECO:0000256" key="3">
    <source>
        <dbReference type="ARBA" id="ARBA00071493"/>
    </source>
</evidence>
<dbReference type="SUPFAM" id="SSF51735">
    <property type="entry name" value="NAD(P)-binding Rossmann-fold domains"/>
    <property type="match status" value="1"/>
</dbReference>
<accession>A0A1Q9AD35</accession>